<reference evidence="2 3" key="1">
    <citation type="journal article" date="2016" name="Nat. Commun.">
        <title>Thousands of microbial genomes shed light on interconnected biogeochemical processes in an aquifer system.</title>
        <authorList>
            <person name="Anantharaman K."/>
            <person name="Brown C.T."/>
            <person name="Hug L.A."/>
            <person name="Sharon I."/>
            <person name="Castelle C.J."/>
            <person name="Probst A.J."/>
            <person name="Thomas B.C."/>
            <person name="Singh A."/>
            <person name="Wilkins M.J."/>
            <person name="Karaoz U."/>
            <person name="Brodie E.L."/>
            <person name="Williams K.H."/>
            <person name="Hubbard S.S."/>
            <person name="Banfield J.F."/>
        </authorList>
    </citation>
    <scope>NUCLEOTIDE SEQUENCE [LARGE SCALE GENOMIC DNA]</scope>
</reference>
<organism evidence="2 3">
    <name type="scientific">Candidatus Doudnabacteria bacterium RIFCSPLOWO2_01_FULL_44_21</name>
    <dbReference type="NCBI Taxonomy" id="1817841"/>
    <lineage>
        <taxon>Bacteria</taxon>
        <taxon>Candidatus Doudnaibacteriota</taxon>
    </lineage>
</organism>
<dbReference type="Proteomes" id="UP000177281">
    <property type="component" value="Unassembled WGS sequence"/>
</dbReference>
<feature type="region of interest" description="Disordered" evidence="1">
    <location>
        <begin position="1"/>
        <end position="20"/>
    </location>
</feature>
<name>A0A1F5Q2S6_9BACT</name>
<evidence type="ECO:0000313" key="3">
    <source>
        <dbReference type="Proteomes" id="UP000177281"/>
    </source>
</evidence>
<accession>A0A1F5Q2S6</accession>
<proteinExistence type="predicted"/>
<gene>
    <name evidence="2" type="ORF">A3B10_01955</name>
</gene>
<evidence type="ECO:0000313" key="2">
    <source>
        <dbReference type="EMBL" id="OGE96428.1"/>
    </source>
</evidence>
<protein>
    <submittedName>
        <fullName evidence="2">Uncharacterized protein</fullName>
    </submittedName>
</protein>
<comment type="caution">
    <text evidence="2">The sequence shown here is derived from an EMBL/GenBank/DDBJ whole genome shotgun (WGS) entry which is preliminary data.</text>
</comment>
<evidence type="ECO:0000256" key="1">
    <source>
        <dbReference type="SAM" id="MobiDB-lite"/>
    </source>
</evidence>
<dbReference type="AlphaFoldDB" id="A0A1F5Q2S6"/>
<dbReference type="EMBL" id="MFFB01000005">
    <property type="protein sequence ID" value="OGE96428.1"/>
    <property type="molecule type" value="Genomic_DNA"/>
</dbReference>
<sequence length="152" mass="16930">MWDKGRAGTTSEESLAVPGKSPLVVERGPVATLPPSIAGAVDVRHRCAVHREHLLAESHRRLVIALNLAEWAGLDHPHLAGDEQCRTFGTTEVRGVNLHEGDRKKRIRRRDDGQTEHHRASFRLVGFRDFCFQNAGYLKLGCFEGNSIDFPA</sequence>